<name>A0A1J4SKZ0_9BACT</name>
<protein>
    <submittedName>
        <fullName evidence="1">Uncharacterized protein</fullName>
    </submittedName>
</protein>
<gene>
    <name evidence="1" type="ORF">AUJ66_00020</name>
</gene>
<dbReference type="Proteomes" id="UP000182278">
    <property type="component" value="Unassembled WGS sequence"/>
</dbReference>
<reference evidence="1 2" key="1">
    <citation type="journal article" date="2016" name="Environ. Microbiol.">
        <title>Genomic resolution of a cold subsurface aquifer community provides metabolic insights for novel microbes adapted to high CO concentrations.</title>
        <authorList>
            <person name="Probst A.J."/>
            <person name="Castelle C.J."/>
            <person name="Singh A."/>
            <person name="Brown C.T."/>
            <person name="Anantharaman K."/>
            <person name="Sharon I."/>
            <person name="Hug L.A."/>
            <person name="Burstein D."/>
            <person name="Emerson J.B."/>
            <person name="Thomas B.C."/>
            <person name="Banfield J.F."/>
        </authorList>
    </citation>
    <scope>NUCLEOTIDE SEQUENCE [LARGE SCALE GENOMIC DNA]</scope>
    <source>
        <strain evidence="1">CG1_02_38_46</strain>
    </source>
</reference>
<comment type="caution">
    <text evidence="1">The sequence shown here is derived from an EMBL/GenBank/DDBJ whole genome shotgun (WGS) entry which is preliminary data.</text>
</comment>
<proteinExistence type="predicted"/>
<dbReference type="EMBL" id="MNUO01000001">
    <property type="protein sequence ID" value="OIN98925.1"/>
    <property type="molecule type" value="Genomic_DNA"/>
</dbReference>
<evidence type="ECO:0000313" key="1">
    <source>
        <dbReference type="EMBL" id="OIN98925.1"/>
    </source>
</evidence>
<evidence type="ECO:0000313" key="2">
    <source>
        <dbReference type="Proteomes" id="UP000182278"/>
    </source>
</evidence>
<dbReference type="AlphaFoldDB" id="A0A1J4SKZ0"/>
<accession>A0A1J4SKZ0</accession>
<sequence>MKTLIYVPVIHTSADLGSIAKAVAKRGMAGLGEEFWKEHERTVDGFWDAIMKYFDSIEVSGFKLYQDGMIADGEIGRKIVEEGAKKGSKNHEIVLRLLERGASLVKTEDYSLVKKEYDYIKRLTQAKSIPGKIIAYLRYRLIRNKLLRQRDEFIVRQINEFLERGETGILFIGVAHRIIPLLPQWIQLKQVKEVEKTREYQEIFQQMFISRKEARKRFEELARYLVSPVNQM</sequence>
<dbReference type="STRING" id="1817893.AUJ66_00020"/>
<organism evidence="1 2">
    <name type="scientific">Candidatus Desantisbacteria bacterium CG1_02_38_46</name>
    <dbReference type="NCBI Taxonomy" id="1817893"/>
    <lineage>
        <taxon>Bacteria</taxon>
        <taxon>Candidatus Desantisiibacteriota</taxon>
    </lineage>
</organism>